<dbReference type="SUPFAM" id="SSF50494">
    <property type="entry name" value="Trypsin-like serine proteases"/>
    <property type="match status" value="1"/>
</dbReference>
<evidence type="ECO:0000313" key="2">
    <source>
        <dbReference type="EMBL" id="OSY41396.1"/>
    </source>
</evidence>
<name>A0AAE6TRJ8_STRPT</name>
<dbReference type="GeneID" id="90926501"/>
<dbReference type="Proteomes" id="UP000325458">
    <property type="component" value="Chromosome"/>
</dbReference>
<evidence type="ECO:0000256" key="1">
    <source>
        <dbReference type="SAM" id="SignalP"/>
    </source>
</evidence>
<dbReference type="InterPro" id="IPR043504">
    <property type="entry name" value="Peptidase_S1_PA_chymotrypsin"/>
</dbReference>
<feature type="chain" id="PRO_5042167697" evidence="1">
    <location>
        <begin position="29"/>
        <end position="292"/>
    </location>
</feature>
<dbReference type="GO" id="GO:0008233">
    <property type="term" value="F:peptidase activity"/>
    <property type="evidence" value="ECO:0007669"/>
    <property type="project" value="UniProtKB-KW"/>
</dbReference>
<gene>
    <name evidence="2" type="ORF">BG653_05163</name>
    <name evidence="3" type="ORF">CP981_24930</name>
</gene>
<evidence type="ECO:0000313" key="5">
    <source>
        <dbReference type="Proteomes" id="UP000325458"/>
    </source>
</evidence>
<sequence>MNRPLVGTLATAALGAATLLGTVGTAHAAPQDGGRYPTQHKKTKAVDFAGSVALSNCSGSVVRMPGSKPEDPALVMSNGHCLEGDMPGAGEVVVDKPSSRSFTLLDKSAGKLGTIKATKVAYATMTDTDVSFYETGSTYAEIEKKYKVKPLELATEHPAKDAKISIVSGYWKKIYSCGIDGFAATLKEGEWTWKDSVRYTPECQIIGGTSGSPVVDTATGKVTAINNTSNESGEECTLNNPCEVDENGKKTVHKGIGYAQETYQIPKCFGDGNKLDLNAEGCVLPKPKAARR</sequence>
<dbReference type="EMBL" id="CP023691">
    <property type="protein sequence ID" value="QEV54438.1"/>
    <property type="molecule type" value="Genomic_DNA"/>
</dbReference>
<reference evidence="2 4" key="1">
    <citation type="submission" date="2016-09" db="EMBL/GenBank/DDBJ databases">
        <title>Streptomyces platensis DSM40041, a candidate organism with high potential of specific P450 cytochromes.</title>
        <authorList>
            <person name="Grumaz C."/>
            <person name="Vainshtein Y."/>
            <person name="Kirstahler P."/>
            <person name="Sohn K."/>
        </authorList>
    </citation>
    <scope>NUCLEOTIDE SEQUENCE [LARGE SCALE GENOMIC DNA]</scope>
    <source>
        <strain evidence="2 4">DSM 40041</strain>
    </source>
</reference>
<reference evidence="3 5" key="2">
    <citation type="submission" date="2017-09" db="EMBL/GenBank/DDBJ databases">
        <authorList>
            <person name="Lee N."/>
            <person name="Cho B.-K."/>
        </authorList>
    </citation>
    <scope>NUCLEOTIDE SEQUENCE [LARGE SCALE GENOMIC DNA]</scope>
    <source>
        <strain evidence="3 5">ATCC 23948</strain>
    </source>
</reference>
<dbReference type="RefSeq" id="WP_085926764.1">
    <property type="nucleotide sequence ID" value="NZ_BAABSS010000048.1"/>
</dbReference>
<evidence type="ECO:0000313" key="4">
    <source>
        <dbReference type="Proteomes" id="UP000194225"/>
    </source>
</evidence>
<keyword evidence="4" id="KW-1185">Reference proteome</keyword>
<dbReference type="EMBL" id="MIGA01000041">
    <property type="protein sequence ID" value="OSY41396.1"/>
    <property type="molecule type" value="Genomic_DNA"/>
</dbReference>
<feature type="signal peptide" evidence="1">
    <location>
        <begin position="1"/>
        <end position="28"/>
    </location>
</feature>
<dbReference type="GO" id="GO:0006508">
    <property type="term" value="P:proteolysis"/>
    <property type="evidence" value="ECO:0007669"/>
    <property type="project" value="UniProtKB-KW"/>
</dbReference>
<dbReference type="Proteomes" id="UP000194225">
    <property type="component" value="Unassembled WGS sequence"/>
</dbReference>
<keyword evidence="3" id="KW-0645">Protease</keyword>
<dbReference type="Pfam" id="PF13365">
    <property type="entry name" value="Trypsin_2"/>
    <property type="match status" value="1"/>
</dbReference>
<dbReference type="KEGG" id="spla:CP981_24930"/>
<evidence type="ECO:0000313" key="3">
    <source>
        <dbReference type="EMBL" id="QEV54438.1"/>
    </source>
</evidence>
<keyword evidence="3" id="KW-0378">Hydrolase</keyword>
<dbReference type="InterPro" id="IPR009003">
    <property type="entry name" value="Peptidase_S1_PA"/>
</dbReference>
<accession>A0AAE6TRJ8</accession>
<dbReference type="AlphaFoldDB" id="A0AAE6TRJ8"/>
<proteinExistence type="predicted"/>
<dbReference type="Gene3D" id="2.40.10.10">
    <property type="entry name" value="Trypsin-like serine proteases"/>
    <property type="match status" value="2"/>
</dbReference>
<keyword evidence="1" id="KW-0732">Signal</keyword>
<organism evidence="3 5">
    <name type="scientific">Streptomyces platensis</name>
    <dbReference type="NCBI Taxonomy" id="58346"/>
    <lineage>
        <taxon>Bacteria</taxon>
        <taxon>Bacillati</taxon>
        <taxon>Actinomycetota</taxon>
        <taxon>Actinomycetes</taxon>
        <taxon>Kitasatosporales</taxon>
        <taxon>Streptomycetaceae</taxon>
        <taxon>Streptomyces</taxon>
    </lineage>
</organism>
<protein>
    <submittedName>
        <fullName evidence="3">Serine protease</fullName>
    </submittedName>
</protein>